<protein>
    <submittedName>
        <fullName evidence="2">Sce7726 family protein</fullName>
    </submittedName>
</protein>
<dbReference type="Proteomes" id="UP000829925">
    <property type="component" value="Chromosome"/>
</dbReference>
<dbReference type="EMBL" id="CP095053">
    <property type="protein sequence ID" value="UOR03683.1"/>
    <property type="molecule type" value="Genomic_DNA"/>
</dbReference>
<evidence type="ECO:0000256" key="1">
    <source>
        <dbReference type="SAM" id="MobiDB-lite"/>
    </source>
</evidence>
<dbReference type="KEGG" id="haei:MUN82_12060"/>
<feature type="region of interest" description="Disordered" evidence="1">
    <location>
        <begin position="176"/>
        <end position="212"/>
    </location>
</feature>
<feature type="compositionally biased region" description="Basic and acidic residues" evidence="1">
    <location>
        <begin position="178"/>
        <end position="196"/>
    </location>
</feature>
<organism evidence="2 3">
    <name type="scientific">Hymenobacter aerilatus</name>
    <dbReference type="NCBI Taxonomy" id="2932251"/>
    <lineage>
        <taxon>Bacteria</taxon>
        <taxon>Pseudomonadati</taxon>
        <taxon>Bacteroidota</taxon>
        <taxon>Cytophagia</taxon>
        <taxon>Cytophagales</taxon>
        <taxon>Hymenobacteraceae</taxon>
        <taxon>Hymenobacter</taxon>
    </lineage>
</organism>
<name>A0A8T9SSF9_9BACT</name>
<gene>
    <name evidence="2" type="ORF">MUN82_12060</name>
</gene>
<dbReference type="AlphaFoldDB" id="A0A8T9SSF9"/>
<evidence type="ECO:0000313" key="3">
    <source>
        <dbReference type="Proteomes" id="UP000829925"/>
    </source>
</evidence>
<evidence type="ECO:0000313" key="2">
    <source>
        <dbReference type="EMBL" id="UOR03683.1"/>
    </source>
</evidence>
<proteinExistence type="predicted"/>
<dbReference type="NCBIfam" id="NF033832">
    <property type="entry name" value="sce7726_fam"/>
    <property type="match status" value="1"/>
</dbReference>
<dbReference type="InterPro" id="IPR047729">
    <property type="entry name" value="Sce7726-like"/>
</dbReference>
<sequence length="212" mass="24641">MNDPAIRALLYPLFTEGVYIEELPTGGSRADIVHVTEQFMHCYEIKGAGDTMQRVINQLGHYMRVYDFVTFVVTERHVPRLMPLLPEWVGVMVATSEGLITHRAAGYNSAVERTALGGLLMVDELRQFMLARGLRGVSTMQRREVLHIMRHAHNIPVSHWARYTRERLTARLPVRTQKRAERKALRESQPPREPWRKTIKRIKRRKRPRGLP</sequence>
<dbReference type="RefSeq" id="WP_245090646.1">
    <property type="nucleotide sequence ID" value="NZ_CP095053.1"/>
</dbReference>
<feature type="compositionally biased region" description="Basic residues" evidence="1">
    <location>
        <begin position="197"/>
        <end position="212"/>
    </location>
</feature>
<accession>A0A8T9SSF9</accession>
<keyword evidence="3" id="KW-1185">Reference proteome</keyword>
<reference evidence="2 3" key="1">
    <citation type="submission" date="2022-04" db="EMBL/GenBank/DDBJ databases">
        <title>Hymenobacter sp. isolated from the air.</title>
        <authorList>
            <person name="Won M."/>
            <person name="Lee C.-M."/>
            <person name="Woen H.-Y."/>
            <person name="Kwon S.-W."/>
        </authorList>
    </citation>
    <scope>NUCLEOTIDE SEQUENCE [LARGE SCALE GENOMIC DNA]</scope>
    <source>
        <strain evidence="3">5413 J-13</strain>
    </source>
</reference>